<protein>
    <submittedName>
        <fullName evidence="5">Helix-turn-helix transcriptional regulator</fullName>
    </submittedName>
</protein>
<dbReference type="InterPro" id="IPR018060">
    <property type="entry name" value="HTH_AraC"/>
</dbReference>
<comment type="caution">
    <text evidence="5">The sequence shown here is derived from an EMBL/GenBank/DDBJ whole genome shotgun (WGS) entry which is preliminary data.</text>
</comment>
<dbReference type="PANTHER" id="PTHR11019:SF199">
    <property type="entry name" value="HTH-TYPE TRANSCRIPTIONAL REGULATOR NIMR"/>
    <property type="match status" value="1"/>
</dbReference>
<dbReference type="RefSeq" id="WP_194256178.1">
    <property type="nucleotide sequence ID" value="NZ_JABCQO010000021.1"/>
</dbReference>
<dbReference type="Proteomes" id="UP000630952">
    <property type="component" value="Unassembled WGS sequence"/>
</dbReference>
<dbReference type="PROSITE" id="PS01124">
    <property type="entry name" value="HTH_ARAC_FAMILY_2"/>
    <property type="match status" value="1"/>
</dbReference>
<dbReference type="Pfam" id="PF12833">
    <property type="entry name" value="HTH_18"/>
    <property type="match status" value="1"/>
</dbReference>
<dbReference type="SUPFAM" id="SSF46689">
    <property type="entry name" value="Homeodomain-like"/>
    <property type="match status" value="1"/>
</dbReference>
<keyword evidence="2" id="KW-0238">DNA-binding</keyword>
<dbReference type="InterPro" id="IPR011051">
    <property type="entry name" value="RmlC_Cupin_sf"/>
</dbReference>
<reference evidence="6" key="1">
    <citation type="submission" date="2020-04" db="EMBL/GenBank/DDBJ databases">
        <title>Description of novel Gluconacetobacter.</title>
        <authorList>
            <person name="Sombolestani A."/>
        </authorList>
    </citation>
    <scope>NUCLEOTIDE SEQUENCE [LARGE SCALE GENOMIC DNA]</scope>
    <source>
        <strain evidence="6">LMG 27748</strain>
    </source>
</reference>
<evidence type="ECO:0000313" key="5">
    <source>
        <dbReference type="EMBL" id="MBF0877897.1"/>
    </source>
</evidence>
<dbReference type="CDD" id="cd06124">
    <property type="entry name" value="cupin_NimR-like_N"/>
    <property type="match status" value="1"/>
</dbReference>
<evidence type="ECO:0000256" key="2">
    <source>
        <dbReference type="ARBA" id="ARBA00023125"/>
    </source>
</evidence>
<evidence type="ECO:0000256" key="1">
    <source>
        <dbReference type="ARBA" id="ARBA00023015"/>
    </source>
</evidence>
<dbReference type="Gene3D" id="2.60.120.10">
    <property type="entry name" value="Jelly Rolls"/>
    <property type="match status" value="1"/>
</dbReference>
<feature type="domain" description="HTH araC/xylS-type" evidence="4">
    <location>
        <begin position="143"/>
        <end position="240"/>
    </location>
</feature>
<proteinExistence type="predicted"/>
<dbReference type="PANTHER" id="PTHR11019">
    <property type="entry name" value="HTH-TYPE TRANSCRIPTIONAL REGULATOR NIMR"/>
    <property type="match status" value="1"/>
</dbReference>
<dbReference type="PRINTS" id="PR00032">
    <property type="entry name" value="HTHARAC"/>
</dbReference>
<dbReference type="InterPro" id="IPR018062">
    <property type="entry name" value="HTH_AraC-typ_CS"/>
</dbReference>
<dbReference type="Gene3D" id="1.10.10.60">
    <property type="entry name" value="Homeodomain-like"/>
    <property type="match status" value="1"/>
</dbReference>
<dbReference type="InterPro" id="IPR009057">
    <property type="entry name" value="Homeodomain-like_sf"/>
</dbReference>
<gene>
    <name evidence="5" type="ORF">HKD21_13780</name>
</gene>
<keyword evidence="6" id="KW-1185">Reference proteome</keyword>
<dbReference type="InterPro" id="IPR020449">
    <property type="entry name" value="Tscrpt_reg_AraC-type_HTH"/>
</dbReference>
<evidence type="ECO:0000313" key="6">
    <source>
        <dbReference type="Proteomes" id="UP000630952"/>
    </source>
</evidence>
<evidence type="ECO:0000259" key="4">
    <source>
        <dbReference type="PROSITE" id="PS01124"/>
    </source>
</evidence>
<dbReference type="SMART" id="SM00342">
    <property type="entry name" value="HTH_ARAC"/>
    <property type="match status" value="1"/>
</dbReference>
<dbReference type="PROSITE" id="PS00041">
    <property type="entry name" value="HTH_ARAC_FAMILY_1"/>
    <property type="match status" value="1"/>
</dbReference>
<dbReference type="EMBL" id="JABCQO010000021">
    <property type="protein sequence ID" value="MBF0877897.1"/>
    <property type="molecule type" value="Genomic_DNA"/>
</dbReference>
<dbReference type="InterPro" id="IPR014710">
    <property type="entry name" value="RmlC-like_jellyroll"/>
</dbReference>
<organism evidence="5 6">
    <name type="scientific">Gluconobacter cerevisiae</name>
    <dbReference type="NCBI Taxonomy" id="1379734"/>
    <lineage>
        <taxon>Bacteria</taxon>
        <taxon>Pseudomonadati</taxon>
        <taxon>Pseudomonadota</taxon>
        <taxon>Alphaproteobacteria</taxon>
        <taxon>Acetobacterales</taxon>
        <taxon>Acetobacteraceae</taxon>
        <taxon>Gluconobacter</taxon>
    </lineage>
</organism>
<accession>A0ABR9YHA2</accession>
<keyword evidence="3" id="KW-0804">Transcription</keyword>
<name>A0ABR9YHA2_9PROT</name>
<dbReference type="SUPFAM" id="SSF51182">
    <property type="entry name" value="RmlC-like cupins"/>
    <property type="match status" value="1"/>
</dbReference>
<reference evidence="5 6" key="2">
    <citation type="submission" date="2020-11" db="EMBL/GenBank/DDBJ databases">
        <title>Description of novel Gluconobacter species.</title>
        <authorList>
            <person name="Cleenwerck I."/>
            <person name="Cnockaert M."/>
            <person name="Borremans W."/>
            <person name="Wieme A.D."/>
            <person name="De Vuyst L."/>
            <person name="Vandamme P."/>
        </authorList>
    </citation>
    <scope>NUCLEOTIDE SEQUENCE [LARGE SCALE GENOMIC DNA]</scope>
    <source>
        <strain evidence="5 6">LMG 27748</strain>
    </source>
</reference>
<evidence type="ECO:0000256" key="3">
    <source>
        <dbReference type="ARBA" id="ARBA00023163"/>
    </source>
</evidence>
<keyword evidence="1" id="KW-0805">Transcription regulation</keyword>
<sequence>MGAIEHWSSSSGVNSHAHSQHQLLFAIKGVAHVKTSKGSWILPPSRAIWIPGETEHAFRAPRPVKVAIIYIRSDMPCAQKWSGCTVLNVSPLIKELVLVGATLPRTYNIDSAEERLFRVLLDQLAIMPQIPVELPEISDARIKNISDLLRQNPAERRSLEELVKIAGTSIRTAERLFIEETGLTFGQWRLRLRMVIALELLAEEESVGNIAFALGYENPSSFIATFRKFFGKTPARFYEH</sequence>